<dbReference type="Gene3D" id="3.40.50.1820">
    <property type="entry name" value="alpha/beta hydrolase"/>
    <property type="match status" value="1"/>
</dbReference>
<organism evidence="3 4">
    <name type="scientific">Novosphingobium flavum</name>
    <dbReference type="NCBI Taxonomy" id="1778672"/>
    <lineage>
        <taxon>Bacteria</taxon>
        <taxon>Pseudomonadati</taxon>
        <taxon>Pseudomonadota</taxon>
        <taxon>Alphaproteobacteria</taxon>
        <taxon>Sphingomonadales</taxon>
        <taxon>Sphingomonadaceae</taxon>
        <taxon>Novosphingobium</taxon>
    </lineage>
</organism>
<accession>A0A7X1FTF4</accession>
<dbReference type="InterPro" id="IPR050309">
    <property type="entry name" value="Type-B_Carboxylest/Lipase"/>
</dbReference>
<evidence type="ECO:0000313" key="3">
    <source>
        <dbReference type="EMBL" id="MBC2666638.1"/>
    </source>
</evidence>
<feature type="chain" id="PRO_5031531469" evidence="1">
    <location>
        <begin position="23"/>
        <end position="535"/>
    </location>
</feature>
<gene>
    <name evidence="3" type="ORF">H7F51_14030</name>
</gene>
<keyword evidence="1" id="KW-0732">Signal</keyword>
<dbReference type="PANTHER" id="PTHR11559">
    <property type="entry name" value="CARBOXYLESTERASE"/>
    <property type="match status" value="1"/>
</dbReference>
<feature type="domain" description="Carboxylesterase type B" evidence="2">
    <location>
        <begin position="28"/>
        <end position="525"/>
    </location>
</feature>
<dbReference type="RefSeq" id="WP_185664943.1">
    <property type="nucleotide sequence ID" value="NZ_JACLAW010000011.1"/>
</dbReference>
<comment type="caution">
    <text evidence="3">The sequence shown here is derived from an EMBL/GenBank/DDBJ whole genome shotgun (WGS) entry which is preliminary data.</text>
</comment>
<sequence>MKHLASALLACSGVLASAPAWADLGAPVRIEGGLVAGAVAKDPAIRVFRGLPFAAAPVGNLRFRPPAPVTPWQGVRAASKPGLVCPQVRTPDIEGLVIGEDCLNLDVYTGATSSRERRPVMVWFHGGTRGAGGSSQEIFDGSALAKKGVVVVVVNYRGGPLGMLATPELSRESGHNASGNYGLMDNVASLKWVQRNIAQFGGDPAKVTIFGESFGAGTVNFLSLTPAAKGLFKRRITQSHSLYSRDPVLQEKGTRYVSLQDGEKAGERFMQILGVKKAAELRQLPWQKLFDAFTASFNQISWTYVIDGYVLPRNYSQTYAANAHADVDALTGENRDENGAAADTAFDRVAAGAAVPPYSLSLLPRSEYLAFVHQRYGAMADEYLKLYPADTDRQAFETANAAIRDNIQISPWMWAQETTPKRDKAVFIYMFSKAPPDPDHDVRGAYHGADVRYVFDNPQSNWRAQDRRVADMMSSYWVNFAKTGNPNGRGLPRWPAFDGKTEQTMELGNRFETIPFPSAAKIAFWKRFYASQPAQ</sequence>
<keyword evidence="4" id="KW-1185">Reference proteome</keyword>
<evidence type="ECO:0000256" key="1">
    <source>
        <dbReference type="SAM" id="SignalP"/>
    </source>
</evidence>
<evidence type="ECO:0000313" key="4">
    <source>
        <dbReference type="Proteomes" id="UP000566813"/>
    </source>
</evidence>
<protein>
    <submittedName>
        <fullName evidence="3">Carboxylesterase family protein</fullName>
    </submittedName>
</protein>
<dbReference type="AlphaFoldDB" id="A0A7X1FTF4"/>
<dbReference type="SUPFAM" id="SSF53474">
    <property type="entry name" value="alpha/beta-Hydrolases"/>
    <property type="match status" value="1"/>
</dbReference>
<evidence type="ECO:0000259" key="2">
    <source>
        <dbReference type="Pfam" id="PF00135"/>
    </source>
</evidence>
<dbReference type="EMBL" id="JACLAW010000011">
    <property type="protein sequence ID" value="MBC2666638.1"/>
    <property type="molecule type" value="Genomic_DNA"/>
</dbReference>
<dbReference type="Pfam" id="PF00135">
    <property type="entry name" value="COesterase"/>
    <property type="match status" value="1"/>
</dbReference>
<dbReference type="Proteomes" id="UP000566813">
    <property type="component" value="Unassembled WGS sequence"/>
</dbReference>
<feature type="signal peptide" evidence="1">
    <location>
        <begin position="1"/>
        <end position="22"/>
    </location>
</feature>
<reference evidence="3 4" key="1">
    <citation type="submission" date="2020-08" db="EMBL/GenBank/DDBJ databases">
        <title>The genome sequence of type strain Novosphingobium flavum NBRC 111647.</title>
        <authorList>
            <person name="Liu Y."/>
        </authorList>
    </citation>
    <scope>NUCLEOTIDE SEQUENCE [LARGE SCALE GENOMIC DNA]</scope>
    <source>
        <strain evidence="3 4">NBRC 111647</strain>
    </source>
</reference>
<name>A0A7X1FTF4_9SPHN</name>
<dbReference type="InterPro" id="IPR029058">
    <property type="entry name" value="AB_hydrolase_fold"/>
</dbReference>
<proteinExistence type="predicted"/>
<dbReference type="InterPro" id="IPR002018">
    <property type="entry name" value="CarbesteraseB"/>
</dbReference>